<evidence type="ECO:0000313" key="1">
    <source>
        <dbReference type="EMBL" id="OQU89236.1"/>
    </source>
</evidence>
<accession>A0A1W0W4G4</accession>
<gene>
    <name evidence="1" type="ORF">SORBI_3002G162601</name>
</gene>
<dbReference type="AlphaFoldDB" id="A0A1W0W4G4"/>
<dbReference type="InParanoid" id="A0A1W0W4G4"/>
<evidence type="ECO:0000313" key="2">
    <source>
        <dbReference type="Proteomes" id="UP000000768"/>
    </source>
</evidence>
<dbReference type="Gramene" id="OQU89236">
    <property type="protein sequence ID" value="OQU89236"/>
    <property type="gene ID" value="SORBI_3002G162601"/>
</dbReference>
<sequence>MDPPKSLADPTFSIGDLYPLAVAHRFFSVSRLHEATVRVAAAAAATGTPFRPAAVAEALGFGSVNAAGEPLVPCGDTGGAKFTVDAGSNFFEPDSDPKVPLSAFFQPQISVSTGSWRPCSPSDPPCAGMFYIVSRQPAYKRSSAALYSTAADAAGGAGRGGGGCPCCPPEATDCGGFPMEPGFRMQLLTSSVGSSRGSTMSGQRPSFVTLRTGF</sequence>
<organism evidence="1 2">
    <name type="scientific">Sorghum bicolor</name>
    <name type="common">Sorghum</name>
    <name type="synonym">Sorghum vulgare</name>
    <dbReference type="NCBI Taxonomy" id="4558"/>
    <lineage>
        <taxon>Eukaryota</taxon>
        <taxon>Viridiplantae</taxon>
        <taxon>Streptophyta</taxon>
        <taxon>Embryophyta</taxon>
        <taxon>Tracheophyta</taxon>
        <taxon>Spermatophyta</taxon>
        <taxon>Magnoliopsida</taxon>
        <taxon>Liliopsida</taxon>
        <taxon>Poales</taxon>
        <taxon>Poaceae</taxon>
        <taxon>PACMAD clade</taxon>
        <taxon>Panicoideae</taxon>
        <taxon>Andropogonodae</taxon>
        <taxon>Andropogoneae</taxon>
        <taxon>Sorghinae</taxon>
        <taxon>Sorghum</taxon>
    </lineage>
</organism>
<reference evidence="2" key="2">
    <citation type="journal article" date="2018" name="Plant J.">
        <title>The Sorghum bicolor reference genome: improved assembly, gene annotations, a transcriptome atlas, and signatures of genome organization.</title>
        <authorList>
            <person name="McCormick R.F."/>
            <person name="Truong S.K."/>
            <person name="Sreedasyam A."/>
            <person name="Jenkins J."/>
            <person name="Shu S."/>
            <person name="Sims D."/>
            <person name="Kennedy M."/>
            <person name="Amirebrahimi M."/>
            <person name="Weers B.D."/>
            <person name="McKinley B."/>
            <person name="Mattison A."/>
            <person name="Morishige D.T."/>
            <person name="Grimwood J."/>
            <person name="Schmutz J."/>
            <person name="Mullet J.E."/>
        </authorList>
    </citation>
    <scope>NUCLEOTIDE SEQUENCE [LARGE SCALE GENOMIC DNA]</scope>
    <source>
        <strain evidence="2">cv. BTx623</strain>
    </source>
</reference>
<dbReference type="EMBL" id="CM000761">
    <property type="protein sequence ID" value="OQU89236.1"/>
    <property type="molecule type" value="Genomic_DNA"/>
</dbReference>
<reference evidence="1 2" key="1">
    <citation type="journal article" date="2009" name="Nature">
        <title>The Sorghum bicolor genome and the diversification of grasses.</title>
        <authorList>
            <person name="Paterson A.H."/>
            <person name="Bowers J.E."/>
            <person name="Bruggmann R."/>
            <person name="Dubchak I."/>
            <person name="Grimwood J."/>
            <person name="Gundlach H."/>
            <person name="Haberer G."/>
            <person name="Hellsten U."/>
            <person name="Mitros T."/>
            <person name="Poliakov A."/>
            <person name="Schmutz J."/>
            <person name="Spannagl M."/>
            <person name="Tang H."/>
            <person name="Wang X."/>
            <person name="Wicker T."/>
            <person name="Bharti A.K."/>
            <person name="Chapman J."/>
            <person name="Feltus F.A."/>
            <person name="Gowik U."/>
            <person name="Grigoriev I.V."/>
            <person name="Lyons E."/>
            <person name="Maher C.A."/>
            <person name="Martis M."/>
            <person name="Narechania A."/>
            <person name="Otillar R.P."/>
            <person name="Penning B.W."/>
            <person name="Salamov A.A."/>
            <person name="Wang Y."/>
            <person name="Zhang L."/>
            <person name="Carpita N.C."/>
            <person name="Freeling M."/>
            <person name="Gingle A.R."/>
            <person name="Hash C.T."/>
            <person name="Keller B."/>
            <person name="Klein P."/>
            <person name="Kresovich S."/>
            <person name="McCann M.C."/>
            <person name="Ming R."/>
            <person name="Peterson D.G."/>
            <person name="Mehboob-ur-Rahman"/>
            <person name="Ware D."/>
            <person name="Westhoff P."/>
            <person name="Mayer K.F."/>
            <person name="Messing J."/>
            <person name="Rokhsar D.S."/>
        </authorList>
    </citation>
    <scope>NUCLEOTIDE SEQUENCE [LARGE SCALE GENOMIC DNA]</scope>
    <source>
        <strain evidence="2">cv. BTx623</strain>
    </source>
</reference>
<proteinExistence type="predicted"/>
<keyword evidence="2" id="KW-1185">Reference proteome</keyword>
<name>A0A1W0W4G4_SORBI</name>
<protein>
    <submittedName>
        <fullName evidence="1">Uncharacterized protein</fullName>
    </submittedName>
</protein>
<dbReference type="Proteomes" id="UP000000768">
    <property type="component" value="Chromosome 2"/>
</dbReference>